<dbReference type="Pfam" id="PF24552">
    <property type="entry name" value="Defensin"/>
    <property type="match status" value="1"/>
</dbReference>
<dbReference type="InterPro" id="IPR056373">
    <property type="entry name" value="Defensin-like_dom"/>
</dbReference>
<dbReference type="EnsemblPlants" id="MELO3C033993.2.1">
    <property type="protein sequence ID" value="MELO3C033993.2.1"/>
    <property type="gene ID" value="MELO3C033993.2"/>
</dbReference>
<evidence type="ECO:0000256" key="4">
    <source>
        <dbReference type="ARBA" id="ARBA00022821"/>
    </source>
</evidence>
<dbReference type="PROSITE" id="PS51257">
    <property type="entry name" value="PROKAR_LIPOPROTEIN"/>
    <property type="match status" value="1"/>
</dbReference>
<keyword evidence="6" id="KW-0732">Signal</keyword>
<evidence type="ECO:0000259" key="7">
    <source>
        <dbReference type="Pfam" id="PF24552"/>
    </source>
</evidence>
<proteinExistence type="inferred from homology"/>
<protein>
    <recommendedName>
        <fullName evidence="7">Defensin-like domain-containing protein</fullName>
    </recommendedName>
</protein>
<evidence type="ECO:0000256" key="6">
    <source>
        <dbReference type="SAM" id="SignalP"/>
    </source>
</evidence>
<reference evidence="8" key="1">
    <citation type="submission" date="2023-03" db="UniProtKB">
        <authorList>
            <consortium name="EnsemblPlants"/>
        </authorList>
    </citation>
    <scope>IDENTIFICATION</scope>
</reference>
<evidence type="ECO:0000256" key="1">
    <source>
        <dbReference type="ARBA" id="ARBA00006722"/>
    </source>
</evidence>
<feature type="signal peptide" evidence="6">
    <location>
        <begin position="1"/>
        <end position="26"/>
    </location>
</feature>
<keyword evidence="4" id="KW-0611">Plant defense</keyword>
<dbReference type="GO" id="GO:0050832">
    <property type="term" value="P:defense response to fungus"/>
    <property type="evidence" value="ECO:0007669"/>
    <property type="project" value="UniProtKB-KW"/>
</dbReference>
<evidence type="ECO:0000256" key="2">
    <source>
        <dbReference type="ARBA" id="ARBA00022529"/>
    </source>
</evidence>
<accession>A0A9I9EIS8</accession>
<keyword evidence="3" id="KW-0295">Fungicide</keyword>
<sequence length="137" mass="15463">MPTRKLLVVFVAITVLLACFVTLSEGQGLWNCIRPCSETYKSLSCYVDCGALNKGTGACIPKRPVSDEYTQQSIINDHNDWWSMIKRRLSVNNNSQCLSVTNGGDDRSSKVKTWLSMIKTFSRWSSRSKQLAVDHRL</sequence>
<evidence type="ECO:0000256" key="5">
    <source>
        <dbReference type="ARBA" id="ARBA00023157"/>
    </source>
</evidence>
<feature type="chain" id="PRO_5039908580" description="Defensin-like domain-containing protein" evidence="6">
    <location>
        <begin position="27"/>
        <end position="137"/>
    </location>
</feature>
<organism evidence="8">
    <name type="scientific">Cucumis melo</name>
    <name type="common">Muskmelon</name>
    <dbReference type="NCBI Taxonomy" id="3656"/>
    <lineage>
        <taxon>Eukaryota</taxon>
        <taxon>Viridiplantae</taxon>
        <taxon>Streptophyta</taxon>
        <taxon>Embryophyta</taxon>
        <taxon>Tracheophyta</taxon>
        <taxon>Spermatophyta</taxon>
        <taxon>Magnoliopsida</taxon>
        <taxon>eudicotyledons</taxon>
        <taxon>Gunneridae</taxon>
        <taxon>Pentapetalae</taxon>
        <taxon>rosids</taxon>
        <taxon>fabids</taxon>
        <taxon>Cucurbitales</taxon>
        <taxon>Cucurbitaceae</taxon>
        <taxon>Benincaseae</taxon>
        <taxon>Cucumis</taxon>
    </lineage>
</organism>
<comment type="similarity">
    <text evidence="1">Belongs to the DEFL family.</text>
</comment>
<name>A0A9I9EIS8_CUCME</name>
<dbReference type="AlphaFoldDB" id="A0A9I9EIS8"/>
<keyword evidence="2" id="KW-0929">Antimicrobial</keyword>
<dbReference type="GO" id="GO:0031640">
    <property type="term" value="P:killing of cells of another organism"/>
    <property type="evidence" value="ECO:0007669"/>
    <property type="project" value="UniProtKB-KW"/>
</dbReference>
<feature type="domain" description="Defensin-like" evidence="7">
    <location>
        <begin position="31"/>
        <end position="63"/>
    </location>
</feature>
<evidence type="ECO:0000313" key="8">
    <source>
        <dbReference type="EnsemblPlants" id="MELO3C033993.2.1"/>
    </source>
</evidence>
<dbReference type="Gramene" id="MELO3C033993.2.1">
    <property type="protein sequence ID" value="MELO3C033993.2.1"/>
    <property type="gene ID" value="MELO3C033993.2"/>
</dbReference>
<keyword evidence="5" id="KW-1015">Disulfide bond</keyword>
<evidence type="ECO:0000256" key="3">
    <source>
        <dbReference type="ARBA" id="ARBA00022577"/>
    </source>
</evidence>